<evidence type="ECO:0000313" key="2">
    <source>
        <dbReference type="Proteomes" id="UP001177260"/>
    </source>
</evidence>
<dbReference type="Proteomes" id="UP001177260">
    <property type="component" value="Unassembled WGS sequence"/>
</dbReference>
<dbReference type="EMBL" id="JAOPJF010000026">
    <property type="protein sequence ID" value="KAK1145116.1"/>
    <property type="molecule type" value="Genomic_DNA"/>
</dbReference>
<name>A0ACC3B449_9EURO</name>
<accession>A0ACC3B449</accession>
<protein>
    <submittedName>
        <fullName evidence="1">Uncharacterized protein</fullName>
    </submittedName>
</protein>
<organism evidence="1 2">
    <name type="scientific">Aspergillus melleus</name>
    <dbReference type="NCBI Taxonomy" id="138277"/>
    <lineage>
        <taxon>Eukaryota</taxon>
        <taxon>Fungi</taxon>
        <taxon>Dikarya</taxon>
        <taxon>Ascomycota</taxon>
        <taxon>Pezizomycotina</taxon>
        <taxon>Eurotiomycetes</taxon>
        <taxon>Eurotiomycetidae</taxon>
        <taxon>Eurotiales</taxon>
        <taxon>Aspergillaceae</taxon>
        <taxon>Aspergillus</taxon>
        <taxon>Aspergillus subgen. Circumdati</taxon>
    </lineage>
</organism>
<keyword evidence="2" id="KW-1185">Reference proteome</keyword>
<comment type="caution">
    <text evidence="1">The sequence shown here is derived from an EMBL/GenBank/DDBJ whole genome shotgun (WGS) entry which is preliminary data.</text>
</comment>
<evidence type="ECO:0000313" key="1">
    <source>
        <dbReference type="EMBL" id="KAK1145116.1"/>
    </source>
</evidence>
<reference evidence="1 2" key="1">
    <citation type="journal article" date="2023" name="ACS Omega">
        <title>Identification of the Neoaspergillic Acid Biosynthesis Gene Cluster by Establishing an In Vitro CRISPR-Ribonucleoprotein Genetic System in Aspergillus melleus.</title>
        <authorList>
            <person name="Yuan B."/>
            <person name="Grau M.F."/>
            <person name="Murata R.M."/>
            <person name="Torok T."/>
            <person name="Venkateswaran K."/>
            <person name="Stajich J.E."/>
            <person name="Wang C.C.C."/>
        </authorList>
    </citation>
    <scope>NUCLEOTIDE SEQUENCE [LARGE SCALE GENOMIC DNA]</scope>
    <source>
        <strain evidence="1 2">IMV 1140</strain>
    </source>
</reference>
<sequence length="343" mass="36611">MEFHINPNNLPSLAGKTILITGTNSGIGLATTHFLLSRGANIIAGDIAASSPPSLAGPGSHDPSNAPSGSHSDIPNPQPGTLFYLTTNVTEWTSIRALFEQGYQHFGRIDHVFANAGIRPQSNFLEETLDEDGLLAPPNLGTVDVNLVGVVFTLRLGVYYLKRPGRPQPQLAPGAERSNGEKDMESRMPTQSQDALTQGKSIVLSASGASLRNFWAADYATAKHGVLGLVRGLVEDTISLGGVRVNAVAPSWTDTGMVPRALLESIGARVQDAEVVARAVAELCGDEERHGELVYVWDGRFFEINSSKGGMLDAIEEMLPEMVSEGEAMRRLRVTSGAREVVG</sequence>
<gene>
    <name evidence="1" type="ORF">N8T08_004549</name>
</gene>
<proteinExistence type="predicted"/>